<dbReference type="EMBL" id="MLAU01019557">
    <property type="protein sequence ID" value="OIW21101.1"/>
    <property type="molecule type" value="Genomic_DNA"/>
</dbReference>
<evidence type="ECO:0000313" key="2">
    <source>
        <dbReference type="Proteomes" id="UP000188354"/>
    </source>
</evidence>
<dbReference type="Gramene" id="OIW21101">
    <property type="protein sequence ID" value="OIW21101"/>
    <property type="gene ID" value="TanjilG_29234"/>
</dbReference>
<gene>
    <name evidence="1" type="ORF">TanjilG_29234</name>
</gene>
<organism evidence="1 2">
    <name type="scientific">Lupinus angustifolius</name>
    <name type="common">Narrow-leaved blue lupine</name>
    <dbReference type="NCBI Taxonomy" id="3871"/>
    <lineage>
        <taxon>Eukaryota</taxon>
        <taxon>Viridiplantae</taxon>
        <taxon>Streptophyta</taxon>
        <taxon>Embryophyta</taxon>
        <taxon>Tracheophyta</taxon>
        <taxon>Spermatophyta</taxon>
        <taxon>Magnoliopsida</taxon>
        <taxon>eudicotyledons</taxon>
        <taxon>Gunneridae</taxon>
        <taxon>Pentapetalae</taxon>
        <taxon>rosids</taxon>
        <taxon>fabids</taxon>
        <taxon>Fabales</taxon>
        <taxon>Fabaceae</taxon>
        <taxon>Papilionoideae</taxon>
        <taxon>50 kb inversion clade</taxon>
        <taxon>genistoids sensu lato</taxon>
        <taxon>core genistoids</taxon>
        <taxon>Genisteae</taxon>
        <taxon>Lupinus</taxon>
    </lineage>
</organism>
<sequence length="116" mass="12813">MSCSPFLLPTVANGNKGELRRCEWRKGTHQSWLWLLKPRFGTTRTKREWVMFGRVLATVVTPLEILTMGGGACVPRDTIEQGGVAPSMAPLTRNEGHLRLVVVQLHGSSVPMDDGD</sequence>
<name>A0A394DMQ1_LUPAN</name>
<comment type="caution">
    <text evidence="1">The sequence shown here is derived from an EMBL/GenBank/DDBJ whole genome shotgun (WGS) entry which is preliminary data.</text>
</comment>
<dbReference type="Proteomes" id="UP000188354">
    <property type="component" value="Unassembled WGS sequence"/>
</dbReference>
<proteinExistence type="predicted"/>
<keyword evidence="2" id="KW-1185">Reference proteome</keyword>
<protein>
    <submittedName>
        <fullName evidence="1">Uncharacterized protein</fullName>
    </submittedName>
</protein>
<reference evidence="1 2" key="1">
    <citation type="journal article" date="2017" name="Plant Biotechnol. J.">
        <title>A comprehensive draft genome sequence for lupin (Lupinus angustifolius), an emerging health food: insights into plant-microbe interactions and legume evolution.</title>
        <authorList>
            <person name="Hane J.K."/>
            <person name="Ming Y."/>
            <person name="Kamphuis L.G."/>
            <person name="Nelson M.N."/>
            <person name="Garg G."/>
            <person name="Atkins C.A."/>
            <person name="Bayer P.E."/>
            <person name="Bravo A."/>
            <person name="Bringans S."/>
            <person name="Cannon S."/>
            <person name="Edwards D."/>
            <person name="Foley R."/>
            <person name="Gao L.L."/>
            <person name="Harrison M.J."/>
            <person name="Huang W."/>
            <person name="Hurgobin B."/>
            <person name="Li S."/>
            <person name="Liu C.W."/>
            <person name="McGrath A."/>
            <person name="Morahan G."/>
            <person name="Murray J."/>
            <person name="Weller J."/>
            <person name="Jian J."/>
            <person name="Singh K.B."/>
        </authorList>
    </citation>
    <scope>NUCLEOTIDE SEQUENCE [LARGE SCALE GENOMIC DNA]</scope>
    <source>
        <strain evidence="2">cv. Tanjil</strain>
        <tissue evidence="1">Whole plant</tissue>
    </source>
</reference>
<dbReference type="AlphaFoldDB" id="A0A394DMQ1"/>
<evidence type="ECO:0000313" key="1">
    <source>
        <dbReference type="EMBL" id="OIW21101.1"/>
    </source>
</evidence>
<accession>A0A394DMQ1</accession>